<dbReference type="PANTHER" id="PTHR10067">
    <property type="entry name" value="PHOSPHATIDYLSERINE DECARBOXYLASE"/>
    <property type="match status" value="1"/>
</dbReference>
<dbReference type="PANTHER" id="PTHR10067:SF9">
    <property type="entry name" value="PHOSPHATIDYLSERINE DECARBOXYLASE FAMILY PROTEIN (AFU_ORTHOLOGUE AFUA_7G01730)"/>
    <property type="match status" value="1"/>
</dbReference>
<reference evidence="4" key="1">
    <citation type="submission" date="2014-09" db="EMBL/GenBank/DDBJ databases">
        <title>Genome sequence of the luminous mushroom Mycena chlorophos for searching fungal bioluminescence genes.</title>
        <authorList>
            <person name="Tanaka Y."/>
            <person name="Kasuga D."/>
            <person name="Oba Y."/>
            <person name="Hase S."/>
            <person name="Sato K."/>
            <person name="Oba Y."/>
            <person name="Sakakibara Y."/>
        </authorList>
    </citation>
    <scope>NUCLEOTIDE SEQUENCE</scope>
</reference>
<evidence type="ECO:0000256" key="1">
    <source>
        <dbReference type="ARBA" id="ARBA00022793"/>
    </source>
</evidence>
<proteinExistence type="predicted"/>
<dbReference type="InterPro" id="IPR003817">
    <property type="entry name" value="PS_Dcarbxylase"/>
</dbReference>
<dbReference type="Proteomes" id="UP000815677">
    <property type="component" value="Unassembled WGS sequence"/>
</dbReference>
<keyword evidence="2" id="KW-0456">Lyase</keyword>
<evidence type="ECO:0000259" key="3">
    <source>
        <dbReference type="Pfam" id="PF12588"/>
    </source>
</evidence>
<accession>A0ABQ0LEP4</accession>
<sequence length="607" mass="68465">MLVLAIVGEDGRRDAPPTGYQRDASTQRSVSACSENPVALAYIHFLLPKDFSFAISNPNPQVARYLVNIPIKLHVDIVLNVHQQGYSSHVPSWRAFAMRFLCSLLSSCATGARDNLHFPGFAALVVQNPVDITYHCQRDSQPVVGHMRRSVVLPDSLGWNRGIGETFNFSAAHLRSRRPDTTFLFRITSPVLSASAERPPVLSMNPHGPVIDQCGVAKRMERLLHKVDGCEQIKSRAVIAFKDTIENDPELYMRFHKNFDGAPQYDARGRLQVRDYLTMLQCFDKIIEQAPAHDSNFLVSLPFTTILHWWMSTPDGFTLLMDRRVNDHFRLIFAEWSKYLVSPKSASVLNRGPEGWLGKDAMCNMPGFVDLFECDPQQRHWGFTCWDDFFSRRLRPNARPVEHPGDSTYITSACESTVLRCSYDVRDRDKFWLKDVLPYSLTHMLAADPLANYFIGGTVYQAFLSHYYYHRWHAPVSGTIVKAYVVPGTYFAVLSDPDAPSKPDLTAFYEQQPFFTHVATRAIIFILADDPRIGLMCFLAVGMAEVSSCEIMVRPGDHVSKGDGMGTFHFGGSTHALVFGPQVKLEFLKEPGEFVEVRSSIARLVVD</sequence>
<feature type="domain" description="L-tryptophan decarboxylase PsiD-like" evidence="3">
    <location>
        <begin position="237"/>
        <end position="364"/>
    </location>
</feature>
<gene>
    <name evidence="4" type="ORF">MCHLO_06360</name>
</gene>
<protein>
    <recommendedName>
        <fullName evidence="3">L-tryptophan decarboxylase PsiD-like domain-containing protein</fullName>
    </recommendedName>
</protein>
<keyword evidence="5" id="KW-1185">Reference proteome</keyword>
<dbReference type="Pfam" id="PF12588">
    <property type="entry name" value="PSDC"/>
    <property type="match status" value="1"/>
</dbReference>
<organism evidence="4 5">
    <name type="scientific">Mycena chlorophos</name>
    <name type="common">Agaric fungus</name>
    <name type="synonym">Agaricus chlorophos</name>
    <dbReference type="NCBI Taxonomy" id="658473"/>
    <lineage>
        <taxon>Eukaryota</taxon>
        <taxon>Fungi</taxon>
        <taxon>Dikarya</taxon>
        <taxon>Basidiomycota</taxon>
        <taxon>Agaricomycotina</taxon>
        <taxon>Agaricomycetes</taxon>
        <taxon>Agaricomycetidae</taxon>
        <taxon>Agaricales</taxon>
        <taxon>Marasmiineae</taxon>
        <taxon>Mycenaceae</taxon>
        <taxon>Mycena</taxon>
    </lineage>
</organism>
<evidence type="ECO:0000313" key="4">
    <source>
        <dbReference type="EMBL" id="GAT48997.1"/>
    </source>
</evidence>
<evidence type="ECO:0000313" key="5">
    <source>
        <dbReference type="Proteomes" id="UP000815677"/>
    </source>
</evidence>
<name>A0ABQ0LEP4_MYCCL</name>
<keyword evidence="1" id="KW-0210">Decarboxylase</keyword>
<dbReference type="EMBL" id="DF845184">
    <property type="protein sequence ID" value="GAT48997.1"/>
    <property type="molecule type" value="Genomic_DNA"/>
</dbReference>
<evidence type="ECO:0000256" key="2">
    <source>
        <dbReference type="ARBA" id="ARBA00023239"/>
    </source>
</evidence>
<dbReference type="InterPro" id="IPR022237">
    <property type="entry name" value="PsiD-like"/>
</dbReference>
<dbReference type="Pfam" id="PF02666">
    <property type="entry name" value="PS_Dcarbxylase"/>
    <property type="match status" value="1"/>
</dbReference>